<dbReference type="CDD" id="cd00077">
    <property type="entry name" value="HDc"/>
    <property type="match status" value="1"/>
</dbReference>
<dbReference type="InterPro" id="IPR000160">
    <property type="entry name" value="GGDEF_dom"/>
</dbReference>
<keyword evidence="6" id="KW-1185">Reference proteome</keyword>
<feature type="transmembrane region" description="Helical" evidence="1">
    <location>
        <begin position="128"/>
        <end position="152"/>
    </location>
</feature>
<dbReference type="EMBL" id="CP002547">
    <property type="protein sequence ID" value="ADY57574.1"/>
    <property type="molecule type" value="Genomic_DNA"/>
</dbReference>
<accession>F0T2T7</accession>
<dbReference type="OrthoDB" id="9798833at2"/>
<dbReference type="SUPFAM" id="SSF109604">
    <property type="entry name" value="HD-domain/PDEase-like"/>
    <property type="match status" value="1"/>
</dbReference>
<dbReference type="Gene3D" id="3.30.450.20">
    <property type="entry name" value="PAS domain"/>
    <property type="match status" value="1"/>
</dbReference>
<feature type="domain" description="HD-GYP" evidence="4">
    <location>
        <begin position="504"/>
        <end position="699"/>
    </location>
</feature>
<dbReference type="eggNOG" id="COG2206">
    <property type="taxonomic scope" value="Bacteria"/>
</dbReference>
<dbReference type="STRING" id="645991.Sgly_3311"/>
<feature type="domain" description="GGDEF" evidence="3">
    <location>
        <begin position="381"/>
        <end position="517"/>
    </location>
</feature>
<dbReference type="AlphaFoldDB" id="F0T2T7"/>
<evidence type="ECO:0000259" key="2">
    <source>
        <dbReference type="PROSITE" id="PS50112"/>
    </source>
</evidence>
<feature type="transmembrane region" description="Helical" evidence="1">
    <location>
        <begin position="6"/>
        <end position="25"/>
    </location>
</feature>
<dbReference type="PROSITE" id="PS50887">
    <property type="entry name" value="GGDEF"/>
    <property type="match status" value="1"/>
</dbReference>
<proteinExistence type="predicted"/>
<feature type="domain" description="PAS" evidence="2">
    <location>
        <begin position="228"/>
        <end position="274"/>
    </location>
</feature>
<dbReference type="Pfam" id="PF13426">
    <property type="entry name" value="PAS_9"/>
    <property type="match status" value="1"/>
</dbReference>
<evidence type="ECO:0000259" key="4">
    <source>
        <dbReference type="PROSITE" id="PS51832"/>
    </source>
</evidence>
<dbReference type="Pfam" id="PF13487">
    <property type="entry name" value="HD_5"/>
    <property type="match status" value="1"/>
</dbReference>
<dbReference type="SUPFAM" id="SSF55785">
    <property type="entry name" value="PYP-like sensor domain (PAS domain)"/>
    <property type="match status" value="1"/>
</dbReference>
<dbReference type="HOGENOM" id="CLU_000445_92_5_9"/>
<dbReference type="KEGG" id="sgy:Sgly_3311"/>
<feature type="transmembrane region" description="Helical" evidence="1">
    <location>
        <begin position="194"/>
        <end position="212"/>
    </location>
</feature>
<dbReference type="InterPro" id="IPR003607">
    <property type="entry name" value="HD/PDEase_dom"/>
</dbReference>
<dbReference type="PROSITE" id="PS51832">
    <property type="entry name" value="HD_GYP"/>
    <property type="match status" value="1"/>
</dbReference>
<reference evidence="6" key="2">
    <citation type="submission" date="2011-02" db="EMBL/GenBank/DDBJ databases">
        <title>The complete genome of Syntrophobotulus glycolicus DSM 8271.</title>
        <authorList>
            <person name="Lucas S."/>
            <person name="Copeland A."/>
            <person name="Lapidus A."/>
            <person name="Bruce D."/>
            <person name="Goodwin L."/>
            <person name="Pitluck S."/>
            <person name="Kyrpides N."/>
            <person name="Mavromatis K."/>
            <person name="Pagani I."/>
            <person name="Ivanova N."/>
            <person name="Mikhailova N."/>
            <person name="Chertkov O."/>
            <person name="Held B."/>
            <person name="Detter J.C."/>
            <person name="Tapia R."/>
            <person name="Han C."/>
            <person name="Land M."/>
            <person name="Hauser L."/>
            <person name="Markowitz V."/>
            <person name="Cheng J.-F."/>
            <person name="Hugenholtz P."/>
            <person name="Woyke T."/>
            <person name="Wu D."/>
            <person name="Spring S."/>
            <person name="Schroeder M."/>
            <person name="Brambilla E."/>
            <person name="Klenk H.-P."/>
            <person name="Eisen J.A."/>
        </authorList>
    </citation>
    <scope>NUCLEOTIDE SEQUENCE [LARGE SCALE GENOMIC DNA]</scope>
    <source>
        <strain evidence="6">DSM 8271 / FlGlyR</strain>
    </source>
</reference>
<dbReference type="InterPro" id="IPR043128">
    <property type="entry name" value="Rev_trsase/Diguanyl_cyclase"/>
</dbReference>
<evidence type="ECO:0000313" key="6">
    <source>
        <dbReference type="Proteomes" id="UP000007488"/>
    </source>
</evidence>
<feature type="transmembrane region" description="Helical" evidence="1">
    <location>
        <begin position="32"/>
        <end position="51"/>
    </location>
</feature>
<evidence type="ECO:0000313" key="5">
    <source>
        <dbReference type="EMBL" id="ADY57574.1"/>
    </source>
</evidence>
<dbReference type="RefSeq" id="WP_013626299.1">
    <property type="nucleotide sequence ID" value="NC_015172.1"/>
</dbReference>
<dbReference type="InterPro" id="IPR052020">
    <property type="entry name" value="Cyclic_di-GMP/3'3'-cGAMP_PDE"/>
</dbReference>
<dbReference type="eggNOG" id="COG3829">
    <property type="taxonomic scope" value="Bacteria"/>
</dbReference>
<keyword evidence="1" id="KW-0472">Membrane</keyword>
<dbReference type="PANTHER" id="PTHR45228:SF1">
    <property type="entry name" value="CYCLIC DI-GMP PHOSPHODIESTERASE TM_0186"/>
    <property type="match status" value="1"/>
</dbReference>
<organism evidence="5 6">
    <name type="scientific">Syntrophobotulus glycolicus (strain DSM 8271 / FlGlyR)</name>
    <dbReference type="NCBI Taxonomy" id="645991"/>
    <lineage>
        <taxon>Bacteria</taxon>
        <taxon>Bacillati</taxon>
        <taxon>Bacillota</taxon>
        <taxon>Clostridia</taxon>
        <taxon>Eubacteriales</taxon>
        <taxon>Desulfitobacteriaceae</taxon>
        <taxon>Syntrophobotulus</taxon>
    </lineage>
</organism>
<dbReference type="Gene3D" id="3.30.70.270">
    <property type="match status" value="1"/>
</dbReference>
<dbReference type="CDD" id="cd01949">
    <property type="entry name" value="GGDEF"/>
    <property type="match status" value="1"/>
</dbReference>
<dbReference type="Gene3D" id="1.10.3210.10">
    <property type="entry name" value="Hypothetical protein af1432"/>
    <property type="match status" value="1"/>
</dbReference>
<dbReference type="InterPro" id="IPR000014">
    <property type="entry name" value="PAS"/>
</dbReference>
<dbReference type="PANTHER" id="PTHR45228">
    <property type="entry name" value="CYCLIC DI-GMP PHOSPHODIESTERASE TM_0186-RELATED"/>
    <property type="match status" value="1"/>
</dbReference>
<dbReference type="SUPFAM" id="SSF55073">
    <property type="entry name" value="Nucleotide cyclase"/>
    <property type="match status" value="1"/>
</dbReference>
<evidence type="ECO:0000259" key="3">
    <source>
        <dbReference type="PROSITE" id="PS50887"/>
    </source>
</evidence>
<dbReference type="InterPro" id="IPR037522">
    <property type="entry name" value="HD_GYP_dom"/>
</dbReference>
<dbReference type="NCBIfam" id="TIGR00229">
    <property type="entry name" value="sensory_box"/>
    <property type="match status" value="1"/>
</dbReference>
<dbReference type="NCBIfam" id="TIGR00254">
    <property type="entry name" value="GGDEF"/>
    <property type="match status" value="1"/>
</dbReference>
<gene>
    <name evidence="5" type="ordered locus">Sgly_3311</name>
</gene>
<dbReference type="SMART" id="SM00267">
    <property type="entry name" value="GGDEF"/>
    <property type="match status" value="1"/>
</dbReference>
<protein>
    <submittedName>
        <fullName evidence="5">Diguanylate cyclase and metal dependent phosphohydrolase</fullName>
    </submittedName>
</protein>
<keyword evidence="1" id="KW-0812">Transmembrane</keyword>
<dbReference type="PROSITE" id="PS50112">
    <property type="entry name" value="PAS"/>
    <property type="match status" value="1"/>
</dbReference>
<keyword evidence="1" id="KW-1133">Transmembrane helix</keyword>
<feature type="transmembrane region" description="Helical" evidence="1">
    <location>
        <begin position="99"/>
        <end position="116"/>
    </location>
</feature>
<sequence length="707" mass="81288">MFKLLLIYTALLIYLGMGVYAYIIGSKSKLNLLFVRMSLLFTGGTLVELFLLNVSEPQIYYFLVRVGELTWLNYPGLLLSMALIIGHKEEWGNTVGKRSMIFLPGVLLSLYNIFINTFENRATVIPEIFWWLEIIYIYMFDLISLVVIWKWRQKSKVARERKQIRILFSFGIITLLLTLFNDLVLHYTLRYSSYWDYVMFLILIFAILYTSIKYKMLNISALISPEDIVDKITDVAIITDPLGNILRINERGSQLLGYEKNKLAGSRLEQIIEVKFNDLWQKAAKDKQVLIEEINGRTYFGTKIPISLHVSIVHDQAGDAVGTVMICQDKSLIKELQSEIKERKEKERELAYISLHDPLTGILNRNSFEQNLVKLESGIFSHYGIIICDVDGLKLINDTLGHEVGDKILIAAAQSIKQSTTAGEHLFRIGGDEFAVLVYNESEEYVNSICRKIMNWANEYNRENPQLLLNISMGYAVCNNRNKKANELYKEADDHMYREKLNHINSVRNNAVKALMKTLEARDFITEGHADRMRNMVMELGRYLGVPENRINDLDLLAQFHDLGKVGISDNILFKPAALTEEEMTEMKRHSEIGYRIAQSLPELNSISKYILMHHERWDGAGYPLGIKGEAIPLECRILSIIDTYDAMTNDRPYRKAMSKDEAITEITKNSGTQFDPFLVSKFLEMMDNRIVETKLKITESSTCVIM</sequence>
<dbReference type="eggNOG" id="COG2199">
    <property type="taxonomic scope" value="Bacteria"/>
</dbReference>
<dbReference type="Proteomes" id="UP000007488">
    <property type="component" value="Chromosome"/>
</dbReference>
<dbReference type="InterPro" id="IPR035965">
    <property type="entry name" value="PAS-like_dom_sf"/>
</dbReference>
<feature type="transmembrane region" description="Helical" evidence="1">
    <location>
        <begin position="71"/>
        <end position="87"/>
    </location>
</feature>
<feature type="transmembrane region" description="Helical" evidence="1">
    <location>
        <begin position="164"/>
        <end position="188"/>
    </location>
</feature>
<name>F0T2T7_SYNGF</name>
<evidence type="ECO:0000256" key="1">
    <source>
        <dbReference type="SAM" id="Phobius"/>
    </source>
</evidence>
<reference evidence="5 6" key="1">
    <citation type="journal article" date="2011" name="Stand. Genomic Sci.">
        <title>Complete genome sequence of Syntrophobotulus glycolicus type strain (FlGlyR).</title>
        <authorList>
            <person name="Han C."/>
            <person name="Mwirichia R."/>
            <person name="Chertkov O."/>
            <person name="Held B."/>
            <person name="Lapidus A."/>
            <person name="Nolan M."/>
            <person name="Lucas S."/>
            <person name="Hammon N."/>
            <person name="Deshpande S."/>
            <person name="Cheng J.F."/>
            <person name="Tapia R."/>
            <person name="Goodwin L."/>
            <person name="Pitluck S."/>
            <person name="Huntemann M."/>
            <person name="Liolios K."/>
            <person name="Ivanova N."/>
            <person name="Pagani I."/>
            <person name="Mavromatis K."/>
            <person name="Ovchinikova G."/>
            <person name="Pati A."/>
            <person name="Chen A."/>
            <person name="Palaniappan K."/>
            <person name="Land M."/>
            <person name="Hauser L."/>
            <person name="Brambilla E.M."/>
            <person name="Rohde M."/>
            <person name="Spring S."/>
            <person name="Sikorski J."/>
            <person name="Goker M."/>
            <person name="Woyke T."/>
            <person name="Bristow J."/>
            <person name="Eisen J.A."/>
            <person name="Markowitz V."/>
            <person name="Hugenholtz P."/>
            <person name="Kyrpides N.C."/>
            <person name="Klenk H.P."/>
            <person name="Detter J.C."/>
        </authorList>
    </citation>
    <scope>NUCLEOTIDE SEQUENCE [LARGE SCALE GENOMIC DNA]</scope>
    <source>
        <strain evidence="6">DSM 8271 / FlGlyR</strain>
    </source>
</reference>
<dbReference type="Pfam" id="PF00990">
    <property type="entry name" value="GGDEF"/>
    <property type="match status" value="1"/>
</dbReference>
<dbReference type="InterPro" id="IPR029787">
    <property type="entry name" value="Nucleotide_cyclase"/>
</dbReference>
<dbReference type="CDD" id="cd00130">
    <property type="entry name" value="PAS"/>
    <property type="match status" value="1"/>
</dbReference>